<dbReference type="Proteomes" id="UP000255297">
    <property type="component" value="Unassembled WGS sequence"/>
</dbReference>
<keyword evidence="6" id="KW-0472">Membrane</keyword>
<gene>
    <name evidence="8" type="primary">cheB_2</name>
    <name evidence="8" type="ORF">NCTC11532_01839</name>
</gene>
<dbReference type="GO" id="GO:0006935">
    <property type="term" value="P:chemotaxis"/>
    <property type="evidence" value="ECO:0007669"/>
    <property type="project" value="UniProtKB-UniRule"/>
</dbReference>
<dbReference type="InterPro" id="IPR000673">
    <property type="entry name" value="Sig_transdc_resp-reg_Me-estase"/>
</dbReference>
<feature type="active site" evidence="4">
    <location>
        <position position="131"/>
    </location>
</feature>
<evidence type="ECO:0000256" key="3">
    <source>
        <dbReference type="ARBA" id="ARBA00048267"/>
    </source>
</evidence>
<evidence type="ECO:0000256" key="5">
    <source>
        <dbReference type="SAM" id="Coils"/>
    </source>
</evidence>
<dbReference type="GO" id="GO:0000156">
    <property type="term" value="F:phosphorelay response regulator activity"/>
    <property type="evidence" value="ECO:0007669"/>
    <property type="project" value="InterPro"/>
</dbReference>
<dbReference type="GO" id="GO:0005737">
    <property type="term" value="C:cytoplasm"/>
    <property type="evidence" value="ECO:0007669"/>
    <property type="project" value="InterPro"/>
</dbReference>
<keyword evidence="5" id="KW-0175">Coiled coil</keyword>
<accession>A0A378LZZ5</accession>
<keyword evidence="6" id="KW-1133">Transmembrane helix</keyword>
<evidence type="ECO:0000256" key="2">
    <source>
        <dbReference type="ARBA" id="ARBA00039140"/>
    </source>
</evidence>
<evidence type="ECO:0000256" key="1">
    <source>
        <dbReference type="ARBA" id="ARBA00022801"/>
    </source>
</evidence>
<dbReference type="GO" id="GO:0008984">
    <property type="term" value="F:protein-glutamate methylesterase activity"/>
    <property type="evidence" value="ECO:0007669"/>
    <property type="project" value="UniProtKB-EC"/>
</dbReference>
<evidence type="ECO:0000256" key="6">
    <source>
        <dbReference type="SAM" id="Phobius"/>
    </source>
</evidence>
<feature type="domain" description="CheB-type methylesterase" evidence="7">
    <location>
        <begin position="1"/>
        <end position="189"/>
    </location>
</feature>
<dbReference type="PANTHER" id="PTHR42872">
    <property type="entry name" value="PROTEIN-GLUTAMATE METHYLESTERASE/PROTEIN-GLUTAMINE GLUTAMINASE"/>
    <property type="match status" value="1"/>
</dbReference>
<dbReference type="RefSeq" id="WP_031565183.1">
    <property type="nucleotide sequence ID" value="NZ_CAAAIS010000001.1"/>
</dbReference>
<dbReference type="CDD" id="cd16433">
    <property type="entry name" value="CheB"/>
    <property type="match status" value="1"/>
</dbReference>
<dbReference type="PROSITE" id="PS50122">
    <property type="entry name" value="CHEB"/>
    <property type="match status" value="1"/>
</dbReference>
<dbReference type="InterPro" id="IPR011247">
    <property type="entry name" value="Chemotax_prot-Glu_Me-esterase"/>
</dbReference>
<feature type="coiled-coil region" evidence="5">
    <location>
        <begin position="285"/>
        <end position="312"/>
    </location>
</feature>
<feature type="active site" evidence="4">
    <location>
        <position position="12"/>
    </location>
</feature>
<dbReference type="OrthoDB" id="9793421at2"/>
<dbReference type="AlphaFoldDB" id="A0A378LZZ5"/>
<name>A0A378LZZ5_9GAMM</name>
<evidence type="ECO:0000256" key="4">
    <source>
        <dbReference type="PROSITE-ProRule" id="PRU00050"/>
    </source>
</evidence>
<dbReference type="STRING" id="1122170.GCA_000701265_00647"/>
<keyword evidence="6" id="KW-0812">Transmembrane</keyword>
<dbReference type="PANTHER" id="PTHR42872:SF6">
    <property type="entry name" value="PROTEIN-GLUTAMATE METHYLESTERASE_PROTEIN-GLUTAMINE GLUTAMINASE"/>
    <property type="match status" value="1"/>
</dbReference>
<keyword evidence="9" id="KW-1185">Reference proteome</keyword>
<feature type="active site" evidence="4">
    <location>
        <position position="39"/>
    </location>
</feature>
<organism evidence="8 9">
    <name type="scientific">Legionella wadsworthii</name>
    <dbReference type="NCBI Taxonomy" id="28088"/>
    <lineage>
        <taxon>Bacteria</taxon>
        <taxon>Pseudomonadati</taxon>
        <taxon>Pseudomonadota</taxon>
        <taxon>Gammaproteobacteria</taxon>
        <taxon>Legionellales</taxon>
        <taxon>Legionellaceae</taxon>
        <taxon>Legionella</taxon>
    </lineage>
</organism>
<reference evidence="8 9" key="1">
    <citation type="submission" date="2018-06" db="EMBL/GenBank/DDBJ databases">
        <authorList>
            <consortium name="Pathogen Informatics"/>
            <person name="Doyle S."/>
        </authorList>
    </citation>
    <scope>NUCLEOTIDE SEQUENCE [LARGE SCALE GENOMIC DNA]</scope>
    <source>
        <strain evidence="8 9">NCTC11532</strain>
    </source>
</reference>
<dbReference type="Gene3D" id="3.40.50.180">
    <property type="entry name" value="Methylesterase CheB, C-terminal domain"/>
    <property type="match status" value="1"/>
</dbReference>
<dbReference type="Pfam" id="PF01339">
    <property type="entry name" value="CheB_methylest"/>
    <property type="match status" value="1"/>
</dbReference>
<dbReference type="InterPro" id="IPR035909">
    <property type="entry name" value="CheB_C"/>
</dbReference>
<evidence type="ECO:0000313" key="9">
    <source>
        <dbReference type="Proteomes" id="UP000255297"/>
    </source>
</evidence>
<feature type="transmembrane region" description="Helical" evidence="6">
    <location>
        <begin position="107"/>
        <end position="129"/>
    </location>
</feature>
<dbReference type="PIRSF" id="PIRSF036461">
    <property type="entry name" value="Chmtx_methlestr"/>
    <property type="match status" value="1"/>
</dbReference>
<dbReference type="EC" id="3.1.1.61" evidence="2"/>
<comment type="catalytic activity">
    <reaction evidence="3">
        <text>[protein]-L-glutamate 5-O-methyl ester + H2O = L-glutamyl-[protein] + methanol + H(+)</text>
        <dbReference type="Rhea" id="RHEA:23236"/>
        <dbReference type="Rhea" id="RHEA-COMP:10208"/>
        <dbReference type="Rhea" id="RHEA-COMP:10311"/>
        <dbReference type="ChEBI" id="CHEBI:15377"/>
        <dbReference type="ChEBI" id="CHEBI:15378"/>
        <dbReference type="ChEBI" id="CHEBI:17790"/>
        <dbReference type="ChEBI" id="CHEBI:29973"/>
        <dbReference type="ChEBI" id="CHEBI:82795"/>
        <dbReference type="EC" id="3.1.1.61"/>
    </reaction>
</comment>
<evidence type="ECO:0000313" key="8">
    <source>
        <dbReference type="EMBL" id="STY29641.1"/>
    </source>
</evidence>
<keyword evidence="4" id="KW-0145">Chemotaxis</keyword>
<keyword evidence="1 4" id="KW-0378">Hydrolase</keyword>
<dbReference type="EMBL" id="UGPB01000001">
    <property type="protein sequence ID" value="STY29641.1"/>
    <property type="molecule type" value="Genomic_DNA"/>
</dbReference>
<proteinExistence type="predicted"/>
<dbReference type="SUPFAM" id="SSF52738">
    <property type="entry name" value="Methylesterase CheB, C-terminal domain"/>
    <property type="match status" value="1"/>
</dbReference>
<evidence type="ECO:0000259" key="7">
    <source>
        <dbReference type="PROSITE" id="PS50122"/>
    </source>
</evidence>
<sequence length="323" mass="36702">MENNHLVVIGASAGGIKPLIQLISSFPDNFRGIILIVLHLSPNSESKLPNIIQRHTSLKVRHPREIEELTSGHVYIAPPNLHMTLMDGKVTLRQGPKINNTRPAIDVLFYSAALYYGPLVIGILLSGLLDDGSAGFSAIKKCKGTTIAQSPEEADFPDMPKNAIKAGVVDYQLKLEQIYPLIKKIINSTPSEENSKSELWETLRIESQLNDTENLFNEDVLRKISTPSTFTCPECSGILWQIKDKSILRWRCRVGHAYGKESLFRLLKTEYEDFLWKALRCLEEKEELLLKNLKLDLKEEDLNEELDKIKRNKYYLIKMLSNV</sequence>
<protein>
    <recommendedName>
        <fullName evidence="2">protein-glutamate methylesterase</fullName>
        <ecNumber evidence="2">3.1.1.61</ecNumber>
    </recommendedName>
</protein>